<organism evidence="4 5">
    <name type="scientific">Nitratireductor basaltis</name>
    <dbReference type="NCBI Taxonomy" id="472175"/>
    <lineage>
        <taxon>Bacteria</taxon>
        <taxon>Pseudomonadati</taxon>
        <taxon>Pseudomonadota</taxon>
        <taxon>Alphaproteobacteria</taxon>
        <taxon>Hyphomicrobiales</taxon>
        <taxon>Phyllobacteriaceae</taxon>
        <taxon>Nitratireductor</taxon>
    </lineage>
</organism>
<evidence type="ECO:0000256" key="3">
    <source>
        <dbReference type="SAM" id="MobiDB-lite"/>
    </source>
</evidence>
<keyword evidence="2" id="KW-0560">Oxidoreductase</keyword>
<name>A0A084UCK1_9HYPH</name>
<evidence type="ECO:0000256" key="1">
    <source>
        <dbReference type="ARBA" id="ARBA00006484"/>
    </source>
</evidence>
<dbReference type="Pfam" id="PF00106">
    <property type="entry name" value="adh_short"/>
    <property type="match status" value="1"/>
</dbReference>
<feature type="region of interest" description="Disordered" evidence="3">
    <location>
        <begin position="303"/>
        <end position="326"/>
    </location>
</feature>
<reference evidence="4 5" key="1">
    <citation type="submission" date="2014-05" db="EMBL/GenBank/DDBJ databases">
        <title>Draft Genome Sequence of Nitratireductor basaltis Strain UMTGB225, A Marine Bacterium Isolated from Green Barrel Tunicate.</title>
        <authorList>
            <person name="Gan H.Y."/>
        </authorList>
    </citation>
    <scope>NUCLEOTIDE SEQUENCE [LARGE SCALE GENOMIC DNA]</scope>
    <source>
        <strain evidence="4 5">UMTGB225</strain>
    </source>
</reference>
<evidence type="ECO:0000256" key="2">
    <source>
        <dbReference type="ARBA" id="ARBA00023002"/>
    </source>
</evidence>
<accession>A0A084UCK1</accession>
<dbReference type="GO" id="GO:0016491">
    <property type="term" value="F:oxidoreductase activity"/>
    <property type="evidence" value="ECO:0007669"/>
    <property type="project" value="UniProtKB-KW"/>
</dbReference>
<dbReference type="SUPFAM" id="SSF51735">
    <property type="entry name" value="NAD(P)-binding Rossmann-fold domains"/>
    <property type="match status" value="1"/>
</dbReference>
<proteinExistence type="inferred from homology"/>
<dbReference type="OrthoDB" id="109589at2"/>
<dbReference type="PANTHER" id="PTHR24320:SF152">
    <property type="entry name" value="SHORT-CHAIN DEHYDROGENASE_REDUCTASE FAMILY PROTEIN"/>
    <property type="match status" value="1"/>
</dbReference>
<sequence>MTSIHVITGATSGLGLAIARRLASKPGGRMIAGARRPESATELKRTAKADRIEVLALDTSSLASVRNFVSQVRANIGSDRIASVICVAGLQPLGPRRTTADGFDEVFATNVLGHIALVDGLLDRLAPNAAVITIGSGTHDPSNKLAARAGFMGADFTDAKAAAAGRSSRRDRDEREQALDRYATSKLCAIYHATAAATEKSFADARFYCFDPGLMPGTSLAREQNASVQFVWKRLMPVLRHFVEGVSSPEISARLIVDDLVPGDTRYRSGSHIEFTGKVAPASQQANDLAAAKRFLEDARALLAHPPRRSPPGRSNQKGSTLPIAT</sequence>
<evidence type="ECO:0000313" key="5">
    <source>
        <dbReference type="Proteomes" id="UP000053675"/>
    </source>
</evidence>
<comment type="caution">
    <text evidence="4">The sequence shown here is derived from an EMBL/GenBank/DDBJ whole genome shotgun (WGS) entry which is preliminary data.</text>
</comment>
<dbReference type="InterPro" id="IPR036291">
    <property type="entry name" value="NAD(P)-bd_dom_sf"/>
</dbReference>
<dbReference type="InterPro" id="IPR002347">
    <property type="entry name" value="SDR_fam"/>
</dbReference>
<protein>
    <submittedName>
        <fullName evidence="4">Short-chain dehydrogenase/reductase SDR</fullName>
    </submittedName>
</protein>
<dbReference type="RefSeq" id="WP_036481805.1">
    <property type="nucleotide sequence ID" value="NZ_JMQM01000001.1"/>
</dbReference>
<dbReference type="PANTHER" id="PTHR24320">
    <property type="entry name" value="RETINOL DEHYDROGENASE"/>
    <property type="match status" value="1"/>
</dbReference>
<dbReference type="Proteomes" id="UP000053675">
    <property type="component" value="Unassembled WGS sequence"/>
</dbReference>
<evidence type="ECO:0000313" key="4">
    <source>
        <dbReference type="EMBL" id="KFB10687.1"/>
    </source>
</evidence>
<dbReference type="EMBL" id="JMQM01000001">
    <property type="protein sequence ID" value="KFB10687.1"/>
    <property type="molecule type" value="Genomic_DNA"/>
</dbReference>
<dbReference type="PATRIC" id="fig|472175.3.peg.1734"/>
<comment type="similarity">
    <text evidence="1">Belongs to the short-chain dehydrogenases/reductases (SDR) family.</text>
</comment>
<dbReference type="STRING" id="472175.EL18_01725"/>
<dbReference type="AlphaFoldDB" id="A0A084UCK1"/>
<dbReference type="Gene3D" id="3.40.50.720">
    <property type="entry name" value="NAD(P)-binding Rossmann-like Domain"/>
    <property type="match status" value="1"/>
</dbReference>
<gene>
    <name evidence="4" type="ORF">EL18_01725</name>
</gene>
<keyword evidence="5" id="KW-1185">Reference proteome</keyword>
<dbReference type="eggNOG" id="COG1028">
    <property type="taxonomic scope" value="Bacteria"/>
</dbReference>